<gene>
    <name evidence="2" type="ORF">RhiirA4_430291</name>
</gene>
<evidence type="ECO:0000313" key="3">
    <source>
        <dbReference type="Proteomes" id="UP000234323"/>
    </source>
</evidence>
<evidence type="ECO:0000259" key="1">
    <source>
        <dbReference type="Pfam" id="PF21056"/>
    </source>
</evidence>
<comment type="caution">
    <text evidence="2">The sequence shown here is derived from an EMBL/GenBank/DDBJ whole genome shotgun (WGS) entry which is preliminary data.</text>
</comment>
<proteinExistence type="predicted"/>
<dbReference type="EMBL" id="LLXI01003457">
    <property type="protein sequence ID" value="PKY59273.1"/>
    <property type="molecule type" value="Genomic_DNA"/>
</dbReference>
<protein>
    <recommendedName>
        <fullName evidence="1">ZSWIM1/3 RNaseH-like domain-containing protein</fullName>
    </recommendedName>
</protein>
<dbReference type="AlphaFoldDB" id="A0A2I1HK81"/>
<sequence length="307" mass="36033">MAPRFQKLTPEMLSDIKKYVIQGRMDSGSIYPLLMHVYPNHIIFKKDLYNAVYQFWLQNNLGDSDASLMLQMLLEKKDSDPLWIIKPHLEPLSRKLNHLLWMSPQQRTIYESFHDVVFLDTTSNTNRFQMMLCVIVVIDNHFKSRIVASAIIEDETLDTFQWILMTLLEEMGINLRGGLTILQSAVIETDVDNEEIYIGLREQEQDIRQTLFKSLIKDVTQETVLEVWHVRATGTSVQLPNILIKMFVRQYHRLNKYYCRKICLEFFWQIENYPGAGPQLPLSSIYKVATSSCAAWTNERINERTYK</sequence>
<dbReference type="PANTHER" id="PTHR47718">
    <property type="entry name" value="OS01G0519700 PROTEIN"/>
    <property type="match status" value="1"/>
</dbReference>
<feature type="domain" description="ZSWIM1/3 RNaseH-like" evidence="1">
    <location>
        <begin position="95"/>
        <end position="165"/>
    </location>
</feature>
<keyword evidence="3" id="KW-1185">Reference proteome</keyword>
<dbReference type="Proteomes" id="UP000234323">
    <property type="component" value="Unassembled WGS sequence"/>
</dbReference>
<dbReference type="VEuPathDB" id="FungiDB:RhiirA1_462272"/>
<dbReference type="VEuPathDB" id="FungiDB:RhiirA1_542736"/>
<dbReference type="Pfam" id="PF21056">
    <property type="entry name" value="ZSWIM1-3_RNaseH-like"/>
    <property type="match status" value="1"/>
</dbReference>
<name>A0A2I1HK81_9GLOM</name>
<accession>A0A2I1HK81</accession>
<organism evidence="2 3">
    <name type="scientific">Rhizophagus irregularis</name>
    <dbReference type="NCBI Taxonomy" id="588596"/>
    <lineage>
        <taxon>Eukaryota</taxon>
        <taxon>Fungi</taxon>
        <taxon>Fungi incertae sedis</taxon>
        <taxon>Mucoromycota</taxon>
        <taxon>Glomeromycotina</taxon>
        <taxon>Glomeromycetes</taxon>
        <taxon>Glomerales</taxon>
        <taxon>Glomeraceae</taxon>
        <taxon>Rhizophagus</taxon>
    </lineage>
</organism>
<reference evidence="2 3" key="1">
    <citation type="submission" date="2015-10" db="EMBL/GenBank/DDBJ databases">
        <title>Genome analyses suggest a sexual origin of heterokaryosis in a supposedly ancient asexual fungus.</title>
        <authorList>
            <person name="Ropars J."/>
            <person name="Sedzielewska K."/>
            <person name="Noel J."/>
            <person name="Charron P."/>
            <person name="Farinelli L."/>
            <person name="Marton T."/>
            <person name="Kruger M."/>
            <person name="Pelin A."/>
            <person name="Brachmann A."/>
            <person name="Corradi N."/>
        </authorList>
    </citation>
    <scope>NUCLEOTIDE SEQUENCE [LARGE SCALE GENOMIC DNA]</scope>
    <source>
        <strain evidence="2 3">A4</strain>
    </source>
</reference>
<dbReference type="VEuPathDB" id="FungiDB:RhiirFUN_007564"/>
<dbReference type="VEuPathDB" id="FungiDB:FUN_008173"/>
<dbReference type="PANTHER" id="PTHR47718:SF15">
    <property type="entry name" value="PROTEIN FAR1-RELATED SEQUENCE 5-LIKE"/>
    <property type="match status" value="1"/>
</dbReference>
<evidence type="ECO:0000313" key="2">
    <source>
        <dbReference type="EMBL" id="PKY59273.1"/>
    </source>
</evidence>
<dbReference type="InterPro" id="IPR048324">
    <property type="entry name" value="ZSWIM1-3_RNaseH-like"/>
</dbReference>